<feature type="compositionally biased region" description="Polar residues" evidence="1">
    <location>
        <begin position="39"/>
        <end position="49"/>
    </location>
</feature>
<proteinExistence type="predicted"/>
<evidence type="ECO:0000313" key="2">
    <source>
        <dbReference type="EMBL" id="EPE30076.1"/>
    </source>
</evidence>
<name>S3DDL0_GLAL2</name>
<dbReference type="EMBL" id="KE145365">
    <property type="protein sequence ID" value="EPE30076.1"/>
    <property type="molecule type" value="Genomic_DNA"/>
</dbReference>
<feature type="region of interest" description="Disordered" evidence="1">
    <location>
        <begin position="1"/>
        <end position="64"/>
    </location>
</feature>
<organism evidence="2 3">
    <name type="scientific">Glarea lozoyensis (strain ATCC 20868 / MF5171)</name>
    <dbReference type="NCBI Taxonomy" id="1116229"/>
    <lineage>
        <taxon>Eukaryota</taxon>
        <taxon>Fungi</taxon>
        <taxon>Dikarya</taxon>
        <taxon>Ascomycota</taxon>
        <taxon>Pezizomycotina</taxon>
        <taxon>Leotiomycetes</taxon>
        <taxon>Helotiales</taxon>
        <taxon>Helotiaceae</taxon>
        <taxon>Glarea</taxon>
    </lineage>
</organism>
<reference evidence="2 3" key="1">
    <citation type="journal article" date="2013" name="BMC Genomics">
        <title>Genomics-driven discovery of the pneumocandin biosynthetic gene cluster in the fungus Glarea lozoyensis.</title>
        <authorList>
            <person name="Chen L."/>
            <person name="Yue Q."/>
            <person name="Zhang X."/>
            <person name="Xiang M."/>
            <person name="Wang C."/>
            <person name="Li S."/>
            <person name="Che Y."/>
            <person name="Ortiz-Lopez F.J."/>
            <person name="Bills G.F."/>
            <person name="Liu X."/>
            <person name="An Z."/>
        </authorList>
    </citation>
    <scope>NUCLEOTIDE SEQUENCE [LARGE SCALE GENOMIC DNA]</scope>
    <source>
        <strain evidence="3">ATCC 20868 / MF5171</strain>
    </source>
</reference>
<gene>
    <name evidence="2" type="ORF">GLAREA_12799</name>
</gene>
<dbReference type="HOGENOM" id="CLU_2867829_0_0_1"/>
<evidence type="ECO:0000256" key="1">
    <source>
        <dbReference type="SAM" id="MobiDB-lite"/>
    </source>
</evidence>
<dbReference type="RefSeq" id="XP_008082753.1">
    <property type="nucleotide sequence ID" value="XM_008084562.1"/>
</dbReference>
<dbReference type="KEGG" id="glz:GLAREA_12799"/>
<accession>S3DDL0</accession>
<sequence length="64" mass="6727">MNATASEETKDTATTSEQTEVVLPPPGSCEDAMDEETPSVASQEHQAGTYTPPPASCEEVADEK</sequence>
<feature type="compositionally biased region" description="Polar residues" evidence="1">
    <location>
        <begin position="1"/>
        <end position="19"/>
    </location>
</feature>
<dbReference type="GeneID" id="19471839"/>
<protein>
    <submittedName>
        <fullName evidence="2">Uncharacterized protein</fullName>
    </submittedName>
</protein>
<dbReference type="Proteomes" id="UP000016922">
    <property type="component" value="Unassembled WGS sequence"/>
</dbReference>
<dbReference type="AlphaFoldDB" id="S3DDL0"/>
<keyword evidence="3" id="KW-1185">Reference proteome</keyword>
<evidence type="ECO:0000313" key="3">
    <source>
        <dbReference type="Proteomes" id="UP000016922"/>
    </source>
</evidence>